<dbReference type="AlphaFoldDB" id="A0A8B6FIP6"/>
<sequence length="819" mass="94741">MTSNERHARLGQMVLRLFPKVMQMVLKDNIKPAALKNKYKKRALNTNLHDSEVTLMKNLPNIEDFTIQLCYKILRYEDLLDKPKREWGQTPHDSDTEISDDIQRLLSTTNELLNKNSGDITYDYFKGFIDRIKQLIERIDVVIESDNCGKLFNSLYTEEINSSDYLQELLRMTPIEMTTNTPIRILNIKAREHFSRVSMVITGIFPNILRAVIQTIISANQLYQQHCLPNLNTAFQAHEQKSLKNLNQANNYDSVDIPLIYKLLRTFTLIVTPTKGWGQKPDAIHVTISDDVERIRILRNEIAHLSSTRIDRPAFEDYFSQFCDIGHRVDLYFISTTSYKQDILESITCVMDSDQHIRLEDALKRIDNITFRFESKPIRFYWGDTFETNRRLLQSMLKKEKSEGKKILKLEIVLQTEEEIDEASKILELNEIKDEINKGLTNITFDYAYKHCIVLCVELEMELFETKKKLLSNLVLFMDKILKNGNFEFCGTESIDAVLVFTKDTETTEAGKRSTAMKGYTDTKTVENRSTASSFYLTFEAESVIFETDERMQKELGETVKQVLKHGNGNGREHSITATLFPFNIDLFGLVETFLKPDINNEQCKVPGYKIFRKDRQCKDGGGLLVYVKDSIAVKNRSDLSINTLETLWLESGFRQGHSCQTALTKLIDEWLKYLDNGEIVGTVFLDFRKNNNKHIHPLYLQSGHIPPRGNVALENYSIDTKLDISKLEFKQFRDNLSKLERKALIELKHNDNIYISKADKNHTTVIVNKIDYIKVGTSHLNSNHYLKINEPTTNVVVKSIKDIAENLYRKKETDSQTS</sequence>
<dbReference type="OrthoDB" id="5979063at2759"/>
<proteinExistence type="predicted"/>
<evidence type="ECO:0000259" key="1">
    <source>
        <dbReference type="Pfam" id="PF18738"/>
    </source>
</evidence>
<dbReference type="InterPro" id="IPR041249">
    <property type="entry name" value="HEPN_DZIP3"/>
</dbReference>
<dbReference type="Gene3D" id="3.60.10.10">
    <property type="entry name" value="Endonuclease/exonuclease/phosphatase"/>
    <property type="match status" value="1"/>
</dbReference>
<dbReference type="InterPro" id="IPR036691">
    <property type="entry name" value="Endo/exonu/phosph_ase_sf"/>
</dbReference>
<accession>A0A8B6FIP6</accession>
<name>A0A8B6FIP6_MYTGA</name>
<feature type="domain" description="DZIP3-like HEPN" evidence="1">
    <location>
        <begin position="20"/>
        <end position="148"/>
    </location>
</feature>
<reference evidence="2" key="1">
    <citation type="submission" date="2018-11" db="EMBL/GenBank/DDBJ databases">
        <authorList>
            <person name="Alioto T."/>
            <person name="Alioto T."/>
        </authorList>
    </citation>
    <scope>NUCLEOTIDE SEQUENCE</scope>
</reference>
<keyword evidence="3" id="KW-1185">Reference proteome</keyword>
<dbReference type="EMBL" id="UYJE01006879">
    <property type="protein sequence ID" value="VDI49870.1"/>
    <property type="molecule type" value="Genomic_DNA"/>
</dbReference>
<comment type="caution">
    <text evidence="2">The sequence shown here is derived from an EMBL/GenBank/DDBJ whole genome shotgun (WGS) entry which is preliminary data.</text>
</comment>
<evidence type="ECO:0000313" key="3">
    <source>
        <dbReference type="Proteomes" id="UP000596742"/>
    </source>
</evidence>
<evidence type="ECO:0000313" key="2">
    <source>
        <dbReference type="EMBL" id="VDI49870.1"/>
    </source>
</evidence>
<organism evidence="2 3">
    <name type="scientific">Mytilus galloprovincialis</name>
    <name type="common">Mediterranean mussel</name>
    <dbReference type="NCBI Taxonomy" id="29158"/>
    <lineage>
        <taxon>Eukaryota</taxon>
        <taxon>Metazoa</taxon>
        <taxon>Spiralia</taxon>
        <taxon>Lophotrochozoa</taxon>
        <taxon>Mollusca</taxon>
        <taxon>Bivalvia</taxon>
        <taxon>Autobranchia</taxon>
        <taxon>Pteriomorphia</taxon>
        <taxon>Mytilida</taxon>
        <taxon>Mytiloidea</taxon>
        <taxon>Mytilidae</taxon>
        <taxon>Mytilinae</taxon>
        <taxon>Mytilus</taxon>
    </lineage>
</organism>
<gene>
    <name evidence="2" type="ORF">MGAL_10B079711</name>
</gene>
<dbReference type="Pfam" id="PF18738">
    <property type="entry name" value="HEPN_DZIP3"/>
    <property type="match status" value="2"/>
</dbReference>
<dbReference type="Proteomes" id="UP000596742">
    <property type="component" value="Unassembled WGS sequence"/>
</dbReference>
<feature type="domain" description="DZIP3-like HEPN" evidence="1">
    <location>
        <begin position="233"/>
        <end position="325"/>
    </location>
</feature>
<protein>
    <recommendedName>
        <fullName evidence="1">DZIP3-like HEPN domain-containing protein</fullName>
    </recommendedName>
</protein>